<reference evidence="2 3" key="1">
    <citation type="journal article" date="2004" name="J. Bacteriol.">
        <title>Comparative genomics of two Leptospira interrogans serovars reveals novel insights into physiology and pathogenesis.</title>
        <authorList>
            <person name="Nascimento A.L."/>
            <person name="Ko A.I."/>
            <person name="Martins E.A."/>
            <person name="Monteiro-Vitorello C.B."/>
            <person name="Ho P.L."/>
            <person name="Haake D.A."/>
            <person name="Verjovski-Almeida S."/>
            <person name="Hartskeerl R.A."/>
            <person name="Marques M.V."/>
            <person name="Oliveira M.C."/>
            <person name="Menck C.F."/>
            <person name="Leite L.C."/>
            <person name="Carrer H."/>
            <person name="Coutinho L.L."/>
            <person name="Degrave W.M."/>
            <person name="Dellagostin O.A."/>
            <person name="El-Dorry H."/>
            <person name="Ferro E.S."/>
            <person name="Ferro M.I."/>
            <person name="Furlan L.R."/>
            <person name="Gamberini M."/>
            <person name="Giglioti E.A."/>
            <person name="Goes-Neto A."/>
            <person name="Goldman G.H."/>
            <person name="Goldman M.H."/>
            <person name="Harakava R."/>
            <person name="Jeronimo S.M."/>
            <person name="Junqueira-De-Azevedo I.L."/>
            <person name="Kimura E.T."/>
            <person name="Kuramae E.E."/>
            <person name="Lemos E.G."/>
            <person name="Lemos M.V."/>
            <person name="Marino C.L."/>
            <person name="Nunes L.R."/>
            <person name="De Oliveira R.C."/>
            <person name="Pereira G.G."/>
            <person name="Reis M.S."/>
            <person name="Schriefer A."/>
            <person name="Siqueira W.J."/>
            <person name="Sommer P."/>
            <person name="Tsai S.M."/>
            <person name="Simpson A.J."/>
            <person name="Ferro J.A."/>
            <person name="Camargo L.E."/>
            <person name="Kitajima J.P."/>
            <person name="Setubal J.C."/>
            <person name="Van Sluys M.A."/>
        </authorList>
    </citation>
    <scope>NUCLEOTIDE SEQUENCE [LARGE SCALE GENOMIC DNA]</scope>
    <source>
        <strain evidence="2 3">Fiocruz L1-130</strain>
    </source>
</reference>
<evidence type="ECO:0000259" key="1">
    <source>
        <dbReference type="Pfam" id="PF10263"/>
    </source>
</evidence>
<dbReference type="Pfam" id="PF10263">
    <property type="entry name" value="SprT-like"/>
    <property type="match status" value="1"/>
</dbReference>
<name>Q72RL2_LEPIC</name>
<dbReference type="HOGENOM" id="CLU_1089030_0_0_12"/>
<organism evidence="2 3">
    <name type="scientific">Leptospira interrogans serogroup Icterohaemorrhagiae serovar copenhageni (strain Fiocruz L1-130)</name>
    <dbReference type="NCBI Taxonomy" id="267671"/>
    <lineage>
        <taxon>Bacteria</taxon>
        <taxon>Pseudomonadati</taxon>
        <taxon>Spirochaetota</taxon>
        <taxon>Spirochaetia</taxon>
        <taxon>Leptospirales</taxon>
        <taxon>Leptospiraceae</taxon>
        <taxon>Leptospira</taxon>
    </lineage>
</organism>
<accession>Q72RL2</accession>
<dbReference type="AlphaFoldDB" id="Q72RL2"/>
<gene>
    <name evidence="2" type="ordered locus">LIC_11733</name>
</gene>
<feature type="domain" description="SprT-like" evidence="1">
    <location>
        <begin position="141"/>
        <end position="234"/>
    </location>
</feature>
<evidence type="ECO:0000313" key="3">
    <source>
        <dbReference type="Proteomes" id="UP000007037"/>
    </source>
</evidence>
<dbReference type="Gene3D" id="3.30.2010.10">
    <property type="entry name" value="Metalloproteases ('zincins'), catalytic domain"/>
    <property type="match status" value="1"/>
</dbReference>
<dbReference type="Proteomes" id="UP000007037">
    <property type="component" value="Chromosome I"/>
</dbReference>
<dbReference type="EMBL" id="AE016823">
    <property type="protein sequence ID" value="AAS70322.1"/>
    <property type="molecule type" value="Genomic_DNA"/>
</dbReference>
<protein>
    <recommendedName>
        <fullName evidence="1">SprT-like domain-containing protein</fullName>
    </recommendedName>
</protein>
<dbReference type="KEGG" id="lic:LIC_11733"/>
<dbReference type="InterPro" id="IPR006640">
    <property type="entry name" value="SprT-like_domain"/>
</dbReference>
<evidence type="ECO:0000313" key="2">
    <source>
        <dbReference type="EMBL" id="AAS70322.1"/>
    </source>
</evidence>
<sequence>METRNFMFSKFQNRTEKIEPTFVLDILEKRIFEFCKLPNGKFLKGKKFEIKFYPYSNLGSSIRVSSEKLEFKIHSSYLSSELENLEAVIDLLLFKLLKYPIPDQLEETIRKFYENYTDQKISSDRNRKRVQLSSSQNKKLRDILEKLNDSYWKIDLSNLEIFWGKYRSTTRLGHYDPTHNMIVINPILSAQSVPDFVLEYIVFHELLHVYFPVVRKKGRNIIHGKEFKELEKKFLHYRQANFWLKSKHFRKMILH</sequence>
<proteinExistence type="predicted"/>
<dbReference type="GO" id="GO:0006950">
    <property type="term" value="P:response to stress"/>
    <property type="evidence" value="ECO:0007669"/>
    <property type="project" value="UniProtKB-ARBA"/>
</dbReference>